<reference evidence="2" key="1">
    <citation type="submission" date="2020-05" db="UniProtKB">
        <authorList>
            <consortium name="EnsemblMetazoa"/>
        </authorList>
    </citation>
    <scope>IDENTIFICATION</scope>
    <source>
        <strain evidence="2">USDA</strain>
    </source>
</reference>
<feature type="region of interest" description="Disordered" evidence="1">
    <location>
        <begin position="1286"/>
        <end position="1310"/>
    </location>
</feature>
<feature type="compositionally biased region" description="Polar residues" evidence="1">
    <location>
        <begin position="598"/>
        <end position="618"/>
    </location>
</feature>
<feature type="compositionally biased region" description="Basic and acidic residues" evidence="1">
    <location>
        <begin position="730"/>
        <end position="747"/>
    </location>
</feature>
<feature type="region of interest" description="Disordered" evidence="1">
    <location>
        <begin position="1495"/>
        <end position="1516"/>
    </location>
</feature>
<feature type="compositionally biased region" description="Acidic residues" evidence="1">
    <location>
        <begin position="922"/>
        <end position="936"/>
    </location>
</feature>
<feature type="compositionally biased region" description="Acidic residues" evidence="1">
    <location>
        <begin position="962"/>
        <end position="1006"/>
    </location>
</feature>
<dbReference type="Proteomes" id="UP000095300">
    <property type="component" value="Unassembled WGS sequence"/>
</dbReference>
<sequence>MDGVNESGGRVTRALRKRLTSVDSDSSSRPGTPVQMKVATSSSKTFTESPLKPRMSRRNSLSGVATPVKTPGKRTAAITSIAEDEVGKASPARRTTRRRSISSEIETPAQTLTVKAPDFDTLTEEHEDNRMTRSKSKSPQQIMLDKTMEPQSANKGRRKSMRNSPVVFQLIEEPEVIVDNLNEKGNADKAQKVEDTTVKSDNIKQTRASINKNESQNPTSQNNSTQGCEESTAEKENLVNGNNFANELVENAKLATPRKSLLVNMDEKNVQSSALEHKLVLDENHNASEGNTKPQDEVETYVVVKNEIPDEDIEGTETFSGDVMDTLAFDSTEPEEACMTPSPAKLMTATSKQGSNKEAETIEKALSPSPSKRNSAKSLAAIPMHDSNKTQAVGRPCVDSTETKKACMTPSPSTLQSGESLAANPMQGTNEEKSIGTRAVDSTEPKDACMTPSPSKRLSTKLMTAAQIQDTNRAETLGTPGTDSPEMEDACMTPPFSKRSSTKAMAPKDDCMTPSQSKRLCTKLMTATPMEDTIKANRLGTPTIDSTEKEEACMTPPPSKRQSTKSMVATPLQDSSKTKAVDKPSMDSTELEEICMTPTLSKRQSSKSMADNPLQASSKAKEIVIPAVDSTEPEQFCMTPSPSKRLNASNKTKAVAFNSQISDDECEKSIYPKTPGSSKTKSFIEINSSCQEENYHDDDHSIMSVDTSDDEIPETQQPSKEATIKLTRVNMEKEMLQNIDENEKQGKVESSPSKQNEGKSFLAKEPMEENDVKENVKTPKEQNYEANITINTSAPSADKVSTATSSKDDEMPQNNTNSIALDIQEEAIFKLKWCNPSVAATGNTKLDTIADEKTVPKNSSKLLTKDETVKKRKKHFLKRAEWNEDEEETPNEDSEDEEAEIASEGEQQEKPYHRKHVFHDDEAMEVDDYESGDSMDSEERREMLDNEIPVDGESIGSHTTDGEDDGDEEESENDSFIVSDDDDDEGEECQQDTDSDDENEEEEEDVTESRKRGKKKTFKRIQRMNDSSSSSDEQDEEVQNKSRSSTKDHKEESDNEDIEKSSKAKGLEKRSSFDTSKLSDSALRLQSEKESDSSLEDTKTIDINKSRQEILRLNQSDRFNKSVRDLNPDVEASPEIEAGNENGIEDSSGQSSETDEKEVILNISKTKKKYGEKSLRDEDIDSEEPLEKGTANESLQRNIRVTAEEEEEGENDENPSDNEREKIESELQSDKENNGSGEPNISSMRLNRSLNLSKKRDSLQKMALQRSFTIGVRISGGEVDTAVFETKAAAEESNPSSSASANEDDTDEAVLSAEDLNILENIKPMPLGNPLVRTKRQSLALPTNPDIEIGTAVPAKKPKRKSLALLSGNDFNPSQSFVHSLELRRAELDRQSSKRKRLSKSFCGTSEGLETSIIDMDAHHWRKRSKLAIDSSFVDSLENLSTHKPKAKHSSTPREKPTTKHDSSISRILSRCDEILEAANRAKLEAKQNYKKSKVKLSKKTKKAIQRQSLSPESKQEKMFAPLTKEFKKKDKVKRNAAVTRALKASADIIMGKPRNAPFFEEDEDIENAKRLPTNIPESVAEIKNKPKKVKKAHVVAQTKLCRNYATSAGTVVETLRTPEKKKKPKIIQLPTGKVCVEPITPTKHSIYSCDGMVFHESPVTPGAPGFNIEFSALDTPEFLQIKDRKRKRNMPLTDSKKHTTFPKPQWTQSGLFVEEEMPRPSHCMQILKKHNQQHSLGNFKQNALFRGDIKRSSTREILQLRERRPLQSNY</sequence>
<feature type="region of interest" description="Disordered" evidence="1">
    <location>
        <begin position="347"/>
        <end position="618"/>
    </location>
</feature>
<protein>
    <recommendedName>
        <fullName evidence="4">Protein slender lobes</fullName>
    </recommendedName>
</protein>
<accession>A0A1I8QBH8</accession>
<dbReference type="STRING" id="35570.A0A1I8QBH8"/>
<evidence type="ECO:0000313" key="3">
    <source>
        <dbReference type="Proteomes" id="UP000095300"/>
    </source>
</evidence>
<feature type="compositionally biased region" description="Acidic residues" evidence="1">
    <location>
        <begin position="883"/>
        <end position="903"/>
    </location>
</feature>
<feature type="compositionally biased region" description="Basic and acidic residues" evidence="1">
    <location>
        <begin position="1118"/>
        <end position="1127"/>
    </location>
</feature>
<gene>
    <name evidence="2" type="primary">106093282</name>
</gene>
<dbReference type="OrthoDB" id="8070558at2759"/>
<feature type="compositionally biased region" description="Polar residues" evidence="1">
    <location>
        <begin position="38"/>
        <end position="48"/>
    </location>
</feature>
<feature type="compositionally biased region" description="Polar residues" evidence="1">
    <location>
        <begin position="368"/>
        <end position="377"/>
    </location>
</feature>
<feature type="compositionally biased region" description="Polar residues" evidence="1">
    <location>
        <begin position="21"/>
        <end position="30"/>
    </location>
</feature>
<feature type="compositionally biased region" description="Acidic residues" evidence="1">
    <location>
        <begin position="1204"/>
        <end position="1216"/>
    </location>
</feature>
<feature type="compositionally biased region" description="Basic and acidic residues" evidence="1">
    <location>
        <begin position="1086"/>
        <end position="1110"/>
    </location>
</feature>
<feature type="compositionally biased region" description="Polar residues" evidence="1">
    <location>
        <begin position="675"/>
        <end position="692"/>
    </location>
</feature>
<feature type="region of interest" description="Disordered" evidence="1">
    <location>
        <begin position="1"/>
        <end position="165"/>
    </location>
</feature>
<feature type="compositionally biased region" description="Basic and acidic residues" evidence="1">
    <location>
        <begin position="1045"/>
        <end position="1072"/>
    </location>
</feature>
<evidence type="ECO:0008006" key="4">
    <source>
        <dbReference type="Google" id="ProtNLM"/>
    </source>
</evidence>
<feature type="compositionally biased region" description="Basic residues" evidence="1">
    <location>
        <begin position="1011"/>
        <end position="1022"/>
    </location>
</feature>
<feature type="compositionally biased region" description="Basic and acidic residues" evidence="1">
    <location>
        <begin position="1217"/>
        <end position="1233"/>
    </location>
</feature>
<proteinExistence type="predicted"/>
<feature type="compositionally biased region" description="Basic and acidic residues" evidence="1">
    <location>
        <begin position="765"/>
        <end position="783"/>
    </location>
</feature>
<feature type="compositionally biased region" description="Basic residues" evidence="1">
    <location>
        <begin position="1495"/>
        <end position="1505"/>
    </location>
</feature>
<feature type="compositionally biased region" description="Polar residues" evidence="1">
    <location>
        <begin position="560"/>
        <end position="575"/>
    </location>
</feature>
<feature type="region of interest" description="Disordered" evidence="1">
    <location>
        <begin position="872"/>
        <end position="1249"/>
    </location>
</feature>
<feature type="compositionally biased region" description="Basic and acidic residues" evidence="1">
    <location>
        <begin position="182"/>
        <end position="204"/>
    </location>
</feature>
<feature type="compositionally biased region" description="Polar residues" evidence="1">
    <location>
        <begin position="205"/>
        <end position="229"/>
    </location>
</feature>
<feature type="compositionally biased region" description="Basic and acidic residues" evidence="1">
    <location>
        <begin position="576"/>
        <end position="585"/>
    </location>
</feature>
<evidence type="ECO:0000313" key="2">
    <source>
        <dbReference type="EnsemblMetazoa" id="SCAU015649-PA"/>
    </source>
</evidence>
<evidence type="ECO:0000256" key="1">
    <source>
        <dbReference type="SAM" id="MobiDB-lite"/>
    </source>
</evidence>
<dbReference type="EnsemblMetazoa" id="SCAU015649-RA">
    <property type="protein sequence ID" value="SCAU015649-PA"/>
    <property type="gene ID" value="SCAU015649"/>
</dbReference>
<feature type="compositionally biased region" description="Low complexity" evidence="1">
    <location>
        <begin position="1291"/>
        <end position="1301"/>
    </location>
</feature>
<organism evidence="2 3">
    <name type="scientific">Stomoxys calcitrans</name>
    <name type="common">Stable fly</name>
    <name type="synonym">Conops calcitrans</name>
    <dbReference type="NCBI Taxonomy" id="35570"/>
    <lineage>
        <taxon>Eukaryota</taxon>
        <taxon>Metazoa</taxon>
        <taxon>Ecdysozoa</taxon>
        <taxon>Arthropoda</taxon>
        <taxon>Hexapoda</taxon>
        <taxon>Insecta</taxon>
        <taxon>Pterygota</taxon>
        <taxon>Neoptera</taxon>
        <taxon>Endopterygota</taxon>
        <taxon>Diptera</taxon>
        <taxon>Brachycera</taxon>
        <taxon>Muscomorpha</taxon>
        <taxon>Muscoidea</taxon>
        <taxon>Muscidae</taxon>
        <taxon>Stomoxys</taxon>
    </lineage>
</organism>
<feature type="compositionally biased region" description="Basic and acidic residues" evidence="1">
    <location>
        <begin position="1452"/>
        <end position="1464"/>
    </location>
</feature>
<feature type="region of interest" description="Disordered" evidence="1">
    <location>
        <begin position="182"/>
        <end position="234"/>
    </location>
</feature>
<name>A0A1I8QBH8_STOCA</name>
<feature type="compositionally biased region" description="Basic and acidic residues" evidence="1">
    <location>
        <begin position="430"/>
        <end position="447"/>
    </location>
</feature>
<feature type="compositionally biased region" description="Polar residues" evidence="1">
    <location>
        <begin position="784"/>
        <end position="805"/>
    </location>
</feature>
<feature type="region of interest" description="Disordered" evidence="1">
    <location>
        <begin position="1440"/>
        <end position="1464"/>
    </location>
</feature>
<keyword evidence="3" id="KW-1185">Reference proteome</keyword>
<feature type="region of interest" description="Disordered" evidence="1">
    <location>
        <begin position="632"/>
        <end position="815"/>
    </location>
</feature>
<dbReference type="VEuPathDB" id="VectorBase:SCAU015649"/>
<feature type="compositionally biased region" description="Polar residues" evidence="1">
    <location>
        <begin position="410"/>
        <end position="419"/>
    </location>
</feature>
<feature type="compositionally biased region" description="Polar residues" evidence="1">
    <location>
        <begin position="638"/>
        <end position="661"/>
    </location>
</feature>